<comment type="caution">
    <text evidence="1">The sequence shown here is derived from an EMBL/GenBank/DDBJ whole genome shotgun (WGS) entry which is preliminary data.</text>
</comment>
<keyword evidence="2" id="KW-1185">Reference proteome</keyword>
<dbReference type="EMBL" id="QRAP01000003">
    <property type="protein sequence ID" value="RDK92839.1"/>
    <property type="molecule type" value="Genomic_DNA"/>
</dbReference>
<protein>
    <submittedName>
        <fullName evidence="1">Uncharacterized protein</fullName>
    </submittedName>
</protein>
<organism evidence="1 2">
    <name type="scientific">Enterobacillus tribolii</name>
    <dbReference type="NCBI Taxonomy" id="1487935"/>
    <lineage>
        <taxon>Bacteria</taxon>
        <taxon>Pseudomonadati</taxon>
        <taxon>Pseudomonadota</taxon>
        <taxon>Gammaproteobacteria</taxon>
        <taxon>Enterobacterales</taxon>
        <taxon>Hafniaceae</taxon>
        <taxon>Enterobacillus</taxon>
    </lineage>
</organism>
<dbReference type="RefSeq" id="WP_260503013.1">
    <property type="nucleotide sequence ID" value="NZ_QRAP01000003.1"/>
</dbReference>
<proteinExistence type="predicted"/>
<dbReference type="Proteomes" id="UP000254848">
    <property type="component" value="Unassembled WGS sequence"/>
</dbReference>
<accession>A0A370QU98</accession>
<gene>
    <name evidence="1" type="ORF">C8D90_103232</name>
</gene>
<reference evidence="1 2" key="1">
    <citation type="submission" date="2018-07" db="EMBL/GenBank/DDBJ databases">
        <title>Genomic Encyclopedia of Type Strains, Phase IV (KMG-IV): sequencing the most valuable type-strain genomes for metagenomic binning, comparative biology and taxonomic classification.</title>
        <authorList>
            <person name="Goeker M."/>
        </authorList>
    </citation>
    <scope>NUCLEOTIDE SEQUENCE [LARGE SCALE GENOMIC DNA]</scope>
    <source>
        <strain evidence="1 2">DSM 103736</strain>
    </source>
</reference>
<dbReference type="AlphaFoldDB" id="A0A370QU98"/>
<evidence type="ECO:0000313" key="2">
    <source>
        <dbReference type="Proteomes" id="UP000254848"/>
    </source>
</evidence>
<evidence type="ECO:0000313" key="1">
    <source>
        <dbReference type="EMBL" id="RDK92839.1"/>
    </source>
</evidence>
<name>A0A370QU98_9GAMM</name>
<sequence length="42" mass="5008">MFLSLLIPQHPLVHNFTLLRIRLRILYMLGLRKRKPQKAKGP</sequence>